<keyword evidence="2" id="KW-1185">Reference proteome</keyword>
<dbReference type="EMBL" id="JBHSFV010000018">
    <property type="protein sequence ID" value="MFC4636363.1"/>
    <property type="molecule type" value="Genomic_DNA"/>
</dbReference>
<dbReference type="Proteomes" id="UP001596043">
    <property type="component" value="Unassembled WGS sequence"/>
</dbReference>
<name>A0ABV9I3F7_9FLAO</name>
<organism evidence="1 2">
    <name type="scientific">Dokdonia ponticola</name>
    <dbReference type="NCBI Taxonomy" id="2041041"/>
    <lineage>
        <taxon>Bacteria</taxon>
        <taxon>Pseudomonadati</taxon>
        <taxon>Bacteroidota</taxon>
        <taxon>Flavobacteriia</taxon>
        <taxon>Flavobacteriales</taxon>
        <taxon>Flavobacteriaceae</taxon>
        <taxon>Dokdonia</taxon>
    </lineage>
</organism>
<reference evidence="2" key="1">
    <citation type="journal article" date="2019" name="Int. J. Syst. Evol. Microbiol.">
        <title>The Global Catalogue of Microorganisms (GCM) 10K type strain sequencing project: providing services to taxonomists for standard genome sequencing and annotation.</title>
        <authorList>
            <consortium name="The Broad Institute Genomics Platform"/>
            <consortium name="The Broad Institute Genome Sequencing Center for Infectious Disease"/>
            <person name="Wu L."/>
            <person name="Ma J."/>
        </authorList>
    </citation>
    <scope>NUCLEOTIDE SEQUENCE [LARGE SCALE GENOMIC DNA]</scope>
    <source>
        <strain evidence="2">YJ-61-S</strain>
    </source>
</reference>
<proteinExistence type="predicted"/>
<accession>A0ABV9I3F7</accession>
<evidence type="ECO:0000313" key="2">
    <source>
        <dbReference type="Proteomes" id="UP001596043"/>
    </source>
</evidence>
<comment type="caution">
    <text evidence="1">The sequence shown here is derived from an EMBL/GenBank/DDBJ whole genome shotgun (WGS) entry which is preliminary data.</text>
</comment>
<evidence type="ECO:0008006" key="3">
    <source>
        <dbReference type="Google" id="ProtNLM"/>
    </source>
</evidence>
<sequence length="1152" mass="136600">MYEQPFSSTIKYIKTKITQDLMEYKKAVRVIMSNRNNNLPKKIEQIKHNVNSGKFKEALSINPLIKKILNKQPYFHSLNSIYIKEPFGFSEDLKIEFRWLAASIEAYFEDINIFLGWKNDFEVFVIKDQFKEAKNILKKIEGKFGISLWSIEANFIIEDRVNGTKSNWNKLSYSISQIKNSLYEFIINSSSKRIESKMSFESFLNQFQNDIDTINTNGMMEDFFVFKNFNYPDYDYRYKNLESIFYIANVFSVIDKYLILIDAISYNINETRENDRLYEVFLRNAKKIITNDPRIYNIYNLINQKEDFDNSTENEVFLNCMDEYYRGNFEQSLELSKKGLIENPLEFQYYEIYCKSLINIDKGFEALELSVTSDKILSSVFHLFSFDINEKENFTTLLNISLHLMNTNLGVQIFSLLSEIEGTNDRNYIRGLLASNYCTFKFLYFSKYRSSNLKNLNALSNSHCFKVNRFKLGFDVDFEGLISNSKEQQKSYSAIRKFKKGDYKSVIEDLKNDKLLNRINYYYDRKVSLLFNSYLNLDLFKEALLLFGEIFFNKTFKTRKVQDYKLYNYLSDIDTKEDLYDLIEFPILVSMHVKEYDLYEVYDEFLVSQEIDELSSMDINRLIEKFNFERTIYFLENVVTIDTIKYSTEYGSISEVEEDRVSILNELIRHNPDNKLKYEKEINEIYRINSVRKVLKEVDAGRLYIDVDNLKKNQVKKFQDDFKRFKEIEQSTSVQALFGFNASNHQNWEGLLSGSRYVIDSYNSADYLAFKNIYLESRENLLFSKEYGLDSSLSTRIRHGALKNHIRSVFEKFELVTSKLNDVYRDNEVWKEQLKGHFYLNIRTQKILKSFSKDIDEYSSFIVEKLIQIQTEKTRDKEYGIFKFFTNDNILYEYYLLNRGDFDSIERIIDTLLTNLVNHMLVDVQIAVRKQFTQEIWRNFQRIIDGTISELRKLDLPNDCQLIPNLTKSNTEIQNELEVISEWFYLNTTNSTKPLSIIHVINASVELTNKIKPNYQISPTVNLNCRDFNVYSSLIFVFNILFNNVIEHSKLPSEENKISLDIDLVENKFICMAFCNNLKPNTDYKMNINRLNKVKENWNDHKNIDRSNKEGESGFDKIKRILLYETYSKTDRFDFSFANNTIEIKLYFPLPS</sequence>
<evidence type="ECO:0000313" key="1">
    <source>
        <dbReference type="EMBL" id="MFC4636363.1"/>
    </source>
</evidence>
<dbReference type="RefSeq" id="WP_379982484.1">
    <property type="nucleotide sequence ID" value="NZ_JBHSFV010000018.1"/>
</dbReference>
<gene>
    <name evidence="1" type="ORF">ACFO3O_20825</name>
</gene>
<protein>
    <recommendedName>
        <fullName evidence="3">ATP-binding protein</fullName>
    </recommendedName>
</protein>